<evidence type="ECO:0000256" key="7">
    <source>
        <dbReference type="SAM" id="MobiDB-lite"/>
    </source>
</evidence>
<reference evidence="9 10" key="1">
    <citation type="submission" date="2024-02" db="EMBL/GenBank/DDBJ databases">
        <title>First draft genome assembly of two strains of Seiridium cardinale.</title>
        <authorList>
            <person name="Emiliani G."/>
            <person name="Scali E."/>
        </authorList>
    </citation>
    <scope>NUCLEOTIDE SEQUENCE [LARGE SCALE GENOMIC DNA]</scope>
    <source>
        <strain evidence="9 10">BM-138-000479</strain>
    </source>
</reference>
<evidence type="ECO:0000256" key="1">
    <source>
        <dbReference type="ARBA" id="ARBA00022723"/>
    </source>
</evidence>
<evidence type="ECO:0000256" key="5">
    <source>
        <dbReference type="ARBA" id="ARBA00023163"/>
    </source>
</evidence>
<dbReference type="PANTHER" id="PTHR31944:SF129">
    <property type="entry name" value="ASPYRIDONES CLUSTER REGULATOR APDR-RELATED"/>
    <property type="match status" value="1"/>
</dbReference>
<feature type="domain" description="Xylanolytic transcriptional activator regulatory" evidence="8">
    <location>
        <begin position="534"/>
        <end position="608"/>
    </location>
</feature>
<keyword evidence="4" id="KW-0238">DNA-binding</keyword>
<keyword evidence="10" id="KW-1185">Reference proteome</keyword>
<dbReference type="InterPro" id="IPR051430">
    <property type="entry name" value="Fungal_TF_Env_Response"/>
</dbReference>
<feature type="compositionally biased region" description="Polar residues" evidence="7">
    <location>
        <begin position="195"/>
        <end position="223"/>
    </location>
</feature>
<evidence type="ECO:0000256" key="4">
    <source>
        <dbReference type="ARBA" id="ARBA00023125"/>
    </source>
</evidence>
<sequence>MACEEGFHNFRAYQNARRVSWQNVTRAAYVLARYFAVFKKQRPSSPSRQAEKSAEVRTGTFSPEAFGIVQSYVSKVVKSREADYNDRLAALSDPQSLPITMTPHKQASLESLGKDAPCIESFSDMDAVFVRFFQVPARYQWRDLAGAVLVRFFKFQHATDGETSPAPKTGILVPGMQATKDKCVHKVFRDAPETSPVQSSTQGRTEVSSPVDTPSSRAPSQQSRTHRIVNEKGRGTSRPLVARADISRSTPAPTLAGQTEATTAQTPPTTRAEDEQPSVHALLRRIQHLENSLATSSVPAHSEPRGKLVDRQPVHQDTRVSLYKTRTLKWSYWAGMADEFDLIVACYSAAGGGLFASSGETDGDDKPNSFHGPEIESLLEEIGDLLRKSKVFAKRLKTGRPSKSLGGAGFDLRPPSRELADTMVDLYCISFESVYRIIHVPSFRSEYQRYWDNPESATASQCLQILLVISIGSSLHDHGNATTGLRQKVQQWVHAAQAWLSGPLEKDRLDISGLQVYCLVILARQIFSIGGDLVWVSMGSVVRMAMQIGLHHDPKHLPAMSLLQAELRRRLWATVLEMAIQSSLDSAMPPIISLDHFDTEAPSNYNDDEINESTIELVPHPRSTYTTSSIQLLLLGSIPTRLRILQLLSGPKAELSYQDALSLSSELTDSFCAYRKFGQENMTPFHRNLIDYFVRRFLIPLHCLFASKAQANPLFYYSLKVNLDVAMAIVSPEPDDGFSRIMATGGGLFREGFWYATSIIGREILSQVSVQHREGTLHRNAQHRELLKQAVRDMISLAVARMHQGDTNVKIHMFLSMILAQTKATEEGVPCELMIAQGARDSLQLCHDLLQAQAGTEPVPYYDDAGVTSSNLYGVPGNSLWDFDLEFFLPDMGLS</sequence>
<organism evidence="9 10">
    <name type="scientific">Seiridium cardinale</name>
    <dbReference type="NCBI Taxonomy" id="138064"/>
    <lineage>
        <taxon>Eukaryota</taxon>
        <taxon>Fungi</taxon>
        <taxon>Dikarya</taxon>
        <taxon>Ascomycota</taxon>
        <taxon>Pezizomycotina</taxon>
        <taxon>Sordariomycetes</taxon>
        <taxon>Xylariomycetidae</taxon>
        <taxon>Amphisphaeriales</taxon>
        <taxon>Sporocadaceae</taxon>
        <taxon>Seiridium</taxon>
    </lineage>
</organism>
<keyword evidence="1" id="KW-0479">Metal-binding</keyword>
<evidence type="ECO:0000256" key="2">
    <source>
        <dbReference type="ARBA" id="ARBA00022833"/>
    </source>
</evidence>
<dbReference type="Pfam" id="PF04082">
    <property type="entry name" value="Fungal_trans"/>
    <property type="match status" value="1"/>
</dbReference>
<gene>
    <name evidence="9" type="ORF">SCAR479_01958</name>
</gene>
<evidence type="ECO:0000313" key="9">
    <source>
        <dbReference type="EMBL" id="KAK9780772.1"/>
    </source>
</evidence>
<evidence type="ECO:0000313" key="10">
    <source>
        <dbReference type="Proteomes" id="UP001465668"/>
    </source>
</evidence>
<dbReference type="EMBL" id="JARVKM010000005">
    <property type="protein sequence ID" value="KAK9780772.1"/>
    <property type="molecule type" value="Genomic_DNA"/>
</dbReference>
<dbReference type="Proteomes" id="UP001465668">
    <property type="component" value="Unassembled WGS sequence"/>
</dbReference>
<dbReference type="CDD" id="cd12148">
    <property type="entry name" value="fungal_TF_MHR"/>
    <property type="match status" value="1"/>
</dbReference>
<evidence type="ECO:0000259" key="8">
    <source>
        <dbReference type="SMART" id="SM00906"/>
    </source>
</evidence>
<evidence type="ECO:0000256" key="3">
    <source>
        <dbReference type="ARBA" id="ARBA00023015"/>
    </source>
</evidence>
<dbReference type="InterPro" id="IPR007219">
    <property type="entry name" value="XnlR_reg_dom"/>
</dbReference>
<keyword evidence="3" id="KW-0805">Transcription regulation</keyword>
<accession>A0ABR2Y3W3</accession>
<dbReference type="SMART" id="SM00906">
    <property type="entry name" value="Fungal_trans"/>
    <property type="match status" value="1"/>
</dbReference>
<keyword evidence="5" id="KW-0804">Transcription</keyword>
<keyword evidence="6" id="KW-0539">Nucleus</keyword>
<name>A0ABR2Y3W3_9PEZI</name>
<feature type="region of interest" description="Disordered" evidence="7">
    <location>
        <begin position="192"/>
        <end position="278"/>
    </location>
</feature>
<keyword evidence="2" id="KW-0862">Zinc</keyword>
<proteinExistence type="predicted"/>
<feature type="compositionally biased region" description="Low complexity" evidence="7">
    <location>
        <begin position="254"/>
        <end position="270"/>
    </location>
</feature>
<dbReference type="PANTHER" id="PTHR31944">
    <property type="entry name" value="HEME-RESPONSIVE ZINC FINGER TRANSCRIPTION FACTOR HAP1"/>
    <property type="match status" value="1"/>
</dbReference>
<protein>
    <submittedName>
        <fullName evidence="9">Transcription factor</fullName>
    </submittedName>
</protein>
<comment type="caution">
    <text evidence="9">The sequence shown here is derived from an EMBL/GenBank/DDBJ whole genome shotgun (WGS) entry which is preliminary data.</text>
</comment>
<evidence type="ECO:0000256" key="6">
    <source>
        <dbReference type="ARBA" id="ARBA00023242"/>
    </source>
</evidence>